<evidence type="ECO:0000313" key="2">
    <source>
        <dbReference type="Proteomes" id="UP001347796"/>
    </source>
</evidence>
<reference evidence="1 2" key="1">
    <citation type="submission" date="2024-01" db="EMBL/GenBank/DDBJ databases">
        <title>The genome of the rayed Mediterranean limpet Patella caerulea (Linnaeus, 1758).</title>
        <authorList>
            <person name="Anh-Thu Weber A."/>
            <person name="Halstead-Nussloch G."/>
        </authorList>
    </citation>
    <scope>NUCLEOTIDE SEQUENCE [LARGE SCALE GENOMIC DNA]</scope>
    <source>
        <strain evidence="1">AATW-2023a</strain>
        <tissue evidence="1">Whole specimen</tissue>
    </source>
</reference>
<proteinExistence type="predicted"/>
<dbReference type="AlphaFoldDB" id="A0AAN8JJ27"/>
<comment type="caution">
    <text evidence="1">The sequence shown here is derived from an EMBL/GenBank/DDBJ whole genome shotgun (WGS) entry which is preliminary data.</text>
</comment>
<evidence type="ECO:0000313" key="1">
    <source>
        <dbReference type="EMBL" id="KAK6178367.1"/>
    </source>
</evidence>
<dbReference type="Proteomes" id="UP001347796">
    <property type="component" value="Unassembled WGS sequence"/>
</dbReference>
<organism evidence="1 2">
    <name type="scientific">Patella caerulea</name>
    <name type="common">Rayed Mediterranean limpet</name>
    <dbReference type="NCBI Taxonomy" id="87958"/>
    <lineage>
        <taxon>Eukaryota</taxon>
        <taxon>Metazoa</taxon>
        <taxon>Spiralia</taxon>
        <taxon>Lophotrochozoa</taxon>
        <taxon>Mollusca</taxon>
        <taxon>Gastropoda</taxon>
        <taxon>Patellogastropoda</taxon>
        <taxon>Patelloidea</taxon>
        <taxon>Patellidae</taxon>
        <taxon>Patella</taxon>
    </lineage>
</organism>
<protein>
    <submittedName>
        <fullName evidence="1">Uncharacterized protein</fullName>
    </submittedName>
</protein>
<sequence>MIIYNRDELISISSELLFSCRITQEVYNLLPELSLTQSSNHHWTQSSEQTIKVRIKNRKKLGYKSARCVNLNNLVNTNTGSADLKPHTITTLLNSHVSRTCVISRVVQYPSLNEVVKGTSESGTLLQKIGTIVSTGSRPQSHSKLSVNFKNLVNINRISPYFILYNLNFTLWNARSMGIKTSSICDSILQNSTTAYRSFELMDINIHVRN</sequence>
<accession>A0AAN8JJ27</accession>
<keyword evidence="2" id="KW-1185">Reference proteome</keyword>
<dbReference type="EMBL" id="JAZGQO010000009">
    <property type="protein sequence ID" value="KAK6178367.1"/>
    <property type="molecule type" value="Genomic_DNA"/>
</dbReference>
<gene>
    <name evidence="1" type="ORF">SNE40_013163</name>
</gene>
<name>A0AAN8JJ27_PATCE</name>